<name>A0A1I8NJL2_MUSDO</name>
<dbReference type="VEuPathDB" id="VectorBase:MDOA016189"/>
<accession>A0A1I8NJL2</accession>
<sequence>MALTRGLNDSEIASLLQSVLEDSNSSENVSESENELLEDDIQSDVEDESFDGNESGENIASVQDPNQEFITHPDSRLITVALPTLRSKSKHCWTTSKGNSSTRTSLINIVRTARGPMRECKSRYEPISI</sequence>
<feature type="compositionally biased region" description="Polar residues" evidence="1">
    <location>
        <begin position="55"/>
        <end position="66"/>
    </location>
</feature>
<reference evidence="2" key="1">
    <citation type="submission" date="2020-05" db="UniProtKB">
        <authorList>
            <consortium name="EnsemblMetazoa"/>
        </authorList>
    </citation>
    <scope>IDENTIFICATION</scope>
    <source>
        <strain evidence="2">Aabys</strain>
    </source>
</reference>
<organism evidence="2">
    <name type="scientific">Musca domestica</name>
    <name type="common">House fly</name>
    <dbReference type="NCBI Taxonomy" id="7370"/>
    <lineage>
        <taxon>Eukaryota</taxon>
        <taxon>Metazoa</taxon>
        <taxon>Ecdysozoa</taxon>
        <taxon>Arthropoda</taxon>
        <taxon>Hexapoda</taxon>
        <taxon>Insecta</taxon>
        <taxon>Pterygota</taxon>
        <taxon>Neoptera</taxon>
        <taxon>Endopterygota</taxon>
        <taxon>Diptera</taxon>
        <taxon>Brachycera</taxon>
        <taxon>Muscomorpha</taxon>
        <taxon>Muscoidea</taxon>
        <taxon>Muscidae</taxon>
        <taxon>Musca</taxon>
    </lineage>
</organism>
<evidence type="ECO:0000256" key="1">
    <source>
        <dbReference type="SAM" id="MobiDB-lite"/>
    </source>
</evidence>
<feature type="region of interest" description="Disordered" evidence="1">
    <location>
        <begin position="18"/>
        <end position="66"/>
    </location>
</feature>
<feature type="compositionally biased region" description="Low complexity" evidence="1">
    <location>
        <begin position="18"/>
        <end position="29"/>
    </location>
</feature>
<dbReference type="AlphaFoldDB" id="A0A1I8NJL2"/>
<dbReference type="EnsemblMetazoa" id="MDOA016189-RA">
    <property type="protein sequence ID" value="MDOA016189-PA"/>
    <property type="gene ID" value="MDOA016189"/>
</dbReference>
<feature type="compositionally biased region" description="Acidic residues" evidence="1">
    <location>
        <begin position="30"/>
        <end position="51"/>
    </location>
</feature>
<protein>
    <submittedName>
        <fullName evidence="2">Uncharacterized protein</fullName>
    </submittedName>
</protein>
<dbReference type="VEuPathDB" id="VectorBase:MDOMA2_014034"/>
<proteinExistence type="predicted"/>
<evidence type="ECO:0000313" key="2">
    <source>
        <dbReference type="EnsemblMetazoa" id="MDOA016189-PA"/>
    </source>
</evidence>
<gene>
    <name evidence="2" type="primary">105261525</name>
</gene>